<dbReference type="AlphaFoldDB" id="A0A5C5X192"/>
<feature type="region of interest" description="Disordered" evidence="1">
    <location>
        <begin position="88"/>
        <end position="118"/>
    </location>
</feature>
<comment type="caution">
    <text evidence="2">The sequence shown here is derived from an EMBL/GenBank/DDBJ whole genome shotgun (WGS) entry which is preliminary data.</text>
</comment>
<evidence type="ECO:0008006" key="4">
    <source>
        <dbReference type="Google" id="ProtNLM"/>
    </source>
</evidence>
<evidence type="ECO:0000313" key="2">
    <source>
        <dbReference type="EMBL" id="TWT56726.1"/>
    </source>
</evidence>
<accession>A0A5C5X192</accession>
<organism evidence="2 3">
    <name type="scientific">Thalassoglobus neptunius</name>
    <dbReference type="NCBI Taxonomy" id="1938619"/>
    <lineage>
        <taxon>Bacteria</taxon>
        <taxon>Pseudomonadati</taxon>
        <taxon>Planctomycetota</taxon>
        <taxon>Planctomycetia</taxon>
        <taxon>Planctomycetales</taxon>
        <taxon>Planctomycetaceae</taxon>
        <taxon>Thalassoglobus</taxon>
    </lineage>
</organism>
<protein>
    <recommendedName>
        <fullName evidence="4">Helix-turn-helix domain protein</fullName>
    </recommendedName>
</protein>
<name>A0A5C5X192_9PLAN</name>
<evidence type="ECO:0000256" key="1">
    <source>
        <dbReference type="SAM" id="MobiDB-lite"/>
    </source>
</evidence>
<gene>
    <name evidence="2" type="ORF">KOR42_00800</name>
</gene>
<sequence>MLQRMGWRLQFHDRIVEPMNLLTSQQAADALGISVLTLYDWLGQSDVGEFEIRGEAVTVEYYQGGHKGQGRIRIDETEICRLLSLMKSQPKPQRRRQIPKKNAAPFQHITAKLGRPDD</sequence>
<dbReference type="Proteomes" id="UP000317243">
    <property type="component" value="Unassembled WGS sequence"/>
</dbReference>
<reference evidence="2 3" key="1">
    <citation type="submission" date="2019-02" db="EMBL/GenBank/DDBJ databases">
        <title>Deep-cultivation of Planctomycetes and their phenomic and genomic characterization uncovers novel biology.</title>
        <authorList>
            <person name="Wiegand S."/>
            <person name="Jogler M."/>
            <person name="Boedeker C."/>
            <person name="Pinto D."/>
            <person name="Vollmers J."/>
            <person name="Rivas-Marin E."/>
            <person name="Kohn T."/>
            <person name="Peeters S.H."/>
            <person name="Heuer A."/>
            <person name="Rast P."/>
            <person name="Oberbeckmann S."/>
            <person name="Bunk B."/>
            <person name="Jeske O."/>
            <person name="Meyerdierks A."/>
            <person name="Storesund J.E."/>
            <person name="Kallscheuer N."/>
            <person name="Luecker S."/>
            <person name="Lage O.M."/>
            <person name="Pohl T."/>
            <person name="Merkel B.J."/>
            <person name="Hornburger P."/>
            <person name="Mueller R.-W."/>
            <person name="Bruemmer F."/>
            <person name="Labrenz M."/>
            <person name="Spormann A.M."/>
            <person name="Op Den Camp H."/>
            <person name="Overmann J."/>
            <person name="Amann R."/>
            <person name="Jetten M.S.M."/>
            <person name="Mascher T."/>
            <person name="Medema M.H."/>
            <person name="Devos D.P."/>
            <person name="Kaster A.-K."/>
            <person name="Ovreas L."/>
            <person name="Rohde M."/>
            <person name="Galperin M.Y."/>
            <person name="Jogler C."/>
        </authorList>
    </citation>
    <scope>NUCLEOTIDE SEQUENCE [LARGE SCALE GENOMIC DNA]</scope>
    <source>
        <strain evidence="2 3">KOR42</strain>
    </source>
</reference>
<dbReference type="EMBL" id="SIHI01000001">
    <property type="protein sequence ID" value="TWT56726.1"/>
    <property type="molecule type" value="Genomic_DNA"/>
</dbReference>
<proteinExistence type="predicted"/>
<keyword evidence="3" id="KW-1185">Reference proteome</keyword>
<evidence type="ECO:0000313" key="3">
    <source>
        <dbReference type="Proteomes" id="UP000317243"/>
    </source>
</evidence>